<name>A0A0F8Z1N2_9ZZZZ</name>
<gene>
    <name evidence="1" type="ORF">LCGC14_2828340</name>
</gene>
<sequence>MSKDKSVNFRCEEDEWEAFKASL</sequence>
<feature type="non-terminal residue" evidence="1">
    <location>
        <position position="23"/>
    </location>
</feature>
<organism evidence="1">
    <name type="scientific">marine sediment metagenome</name>
    <dbReference type="NCBI Taxonomy" id="412755"/>
    <lineage>
        <taxon>unclassified sequences</taxon>
        <taxon>metagenomes</taxon>
        <taxon>ecological metagenomes</taxon>
    </lineage>
</organism>
<dbReference type="AlphaFoldDB" id="A0A0F8Z1N2"/>
<proteinExistence type="predicted"/>
<protein>
    <submittedName>
        <fullName evidence="1">Uncharacterized protein</fullName>
    </submittedName>
</protein>
<accession>A0A0F8Z1N2</accession>
<dbReference type="EMBL" id="LAZR01053801">
    <property type="protein sequence ID" value="KKK79950.1"/>
    <property type="molecule type" value="Genomic_DNA"/>
</dbReference>
<reference evidence="1" key="1">
    <citation type="journal article" date="2015" name="Nature">
        <title>Complex archaea that bridge the gap between prokaryotes and eukaryotes.</title>
        <authorList>
            <person name="Spang A."/>
            <person name="Saw J.H."/>
            <person name="Jorgensen S.L."/>
            <person name="Zaremba-Niedzwiedzka K."/>
            <person name="Martijn J."/>
            <person name="Lind A.E."/>
            <person name="van Eijk R."/>
            <person name="Schleper C."/>
            <person name="Guy L."/>
            <person name="Ettema T.J."/>
        </authorList>
    </citation>
    <scope>NUCLEOTIDE SEQUENCE</scope>
</reference>
<evidence type="ECO:0000313" key="1">
    <source>
        <dbReference type="EMBL" id="KKK79950.1"/>
    </source>
</evidence>
<comment type="caution">
    <text evidence="1">The sequence shown here is derived from an EMBL/GenBank/DDBJ whole genome shotgun (WGS) entry which is preliminary data.</text>
</comment>